<accession>A0AA39Y9W1</accession>
<dbReference type="PANTHER" id="PTHR24409:SF356">
    <property type="entry name" value="C2H2 FINGER DOMAIN TRANSCRIPTION FACTOR (EUROFUNG)"/>
    <property type="match status" value="1"/>
</dbReference>
<keyword evidence="8" id="KW-1185">Reference proteome</keyword>
<dbReference type="Proteomes" id="UP001174936">
    <property type="component" value="Unassembled WGS sequence"/>
</dbReference>
<dbReference type="GO" id="GO:0000981">
    <property type="term" value="F:DNA-binding transcription factor activity, RNA polymerase II-specific"/>
    <property type="evidence" value="ECO:0007669"/>
    <property type="project" value="TreeGrafter"/>
</dbReference>
<dbReference type="PROSITE" id="PS50157">
    <property type="entry name" value="ZINC_FINGER_C2H2_2"/>
    <property type="match status" value="2"/>
</dbReference>
<comment type="caution">
    <text evidence="7">The sequence shown here is derived from an EMBL/GenBank/DDBJ whole genome shotgun (WGS) entry which is preliminary data.</text>
</comment>
<name>A0AA39Y9W1_9PEZI</name>
<dbReference type="SMART" id="SM00355">
    <property type="entry name" value="ZnF_C2H2"/>
    <property type="match status" value="7"/>
</dbReference>
<protein>
    <recommendedName>
        <fullName evidence="6">C2H2-type domain-containing protein</fullName>
    </recommendedName>
</protein>
<keyword evidence="1" id="KW-0479">Metal-binding</keyword>
<dbReference type="SUPFAM" id="SSF57667">
    <property type="entry name" value="beta-beta-alpha zinc fingers"/>
    <property type="match status" value="3"/>
</dbReference>
<dbReference type="Pfam" id="PF12171">
    <property type="entry name" value="zf-C2H2_jaz"/>
    <property type="match status" value="1"/>
</dbReference>
<evidence type="ECO:0000256" key="3">
    <source>
        <dbReference type="ARBA" id="ARBA00022771"/>
    </source>
</evidence>
<evidence type="ECO:0000256" key="5">
    <source>
        <dbReference type="PROSITE-ProRule" id="PRU00042"/>
    </source>
</evidence>
<feature type="domain" description="C2H2-type" evidence="6">
    <location>
        <begin position="186"/>
        <end position="210"/>
    </location>
</feature>
<dbReference type="InterPro" id="IPR022755">
    <property type="entry name" value="Znf_C2H2_jaz"/>
</dbReference>
<evidence type="ECO:0000256" key="2">
    <source>
        <dbReference type="ARBA" id="ARBA00022737"/>
    </source>
</evidence>
<keyword evidence="2" id="KW-0677">Repeat</keyword>
<evidence type="ECO:0000256" key="4">
    <source>
        <dbReference type="ARBA" id="ARBA00022833"/>
    </source>
</evidence>
<sequence length="266" mass="30984">MFECGDCGKEFPAGWQARDKHCRLTGHSRPEFECDRCDAWFRSERARWQHMEAKNHFFWGCNDCNETWPTEVQRENHEIDEHCYCRECDRYFSSDNGIQMHLRSRVHRVDSVLCPFCQASYTTATGLVHHLERGSCPRAPFIDRDDIYRFVRSKDPNGLISKKLLGWEYDSVKYEATSRAWNGQAYGCYFCHKAFDSLVALNSHLNSGTHRQSLYHCPKASCRKDFTTLAAIINHLESESCGAVRFDTVQQNIRDIISGNRMIGFR</sequence>
<dbReference type="GO" id="GO:0008270">
    <property type="term" value="F:zinc ion binding"/>
    <property type="evidence" value="ECO:0007669"/>
    <property type="project" value="UniProtKB-KW"/>
</dbReference>
<dbReference type="Gene3D" id="3.30.160.60">
    <property type="entry name" value="Classic Zinc Finger"/>
    <property type="match status" value="3"/>
</dbReference>
<gene>
    <name evidence="7" type="ORF">B0T16DRAFT_427714</name>
</gene>
<evidence type="ECO:0000313" key="8">
    <source>
        <dbReference type="Proteomes" id="UP001174936"/>
    </source>
</evidence>
<organism evidence="7 8">
    <name type="scientific">Cercophora newfieldiana</name>
    <dbReference type="NCBI Taxonomy" id="92897"/>
    <lineage>
        <taxon>Eukaryota</taxon>
        <taxon>Fungi</taxon>
        <taxon>Dikarya</taxon>
        <taxon>Ascomycota</taxon>
        <taxon>Pezizomycotina</taxon>
        <taxon>Sordariomycetes</taxon>
        <taxon>Sordariomycetidae</taxon>
        <taxon>Sordariales</taxon>
        <taxon>Lasiosphaeriaceae</taxon>
        <taxon>Cercophora</taxon>
    </lineage>
</organism>
<evidence type="ECO:0000313" key="7">
    <source>
        <dbReference type="EMBL" id="KAK0648718.1"/>
    </source>
</evidence>
<evidence type="ECO:0000259" key="6">
    <source>
        <dbReference type="PROSITE" id="PS50157"/>
    </source>
</evidence>
<dbReference type="GO" id="GO:0005634">
    <property type="term" value="C:nucleus"/>
    <property type="evidence" value="ECO:0007669"/>
    <property type="project" value="TreeGrafter"/>
</dbReference>
<reference evidence="7" key="1">
    <citation type="submission" date="2023-06" db="EMBL/GenBank/DDBJ databases">
        <title>Genome-scale phylogeny and comparative genomics of the fungal order Sordariales.</title>
        <authorList>
            <consortium name="Lawrence Berkeley National Laboratory"/>
            <person name="Hensen N."/>
            <person name="Bonometti L."/>
            <person name="Westerberg I."/>
            <person name="Brannstrom I.O."/>
            <person name="Guillou S."/>
            <person name="Cros-Aarteil S."/>
            <person name="Calhoun S."/>
            <person name="Haridas S."/>
            <person name="Kuo A."/>
            <person name="Mondo S."/>
            <person name="Pangilinan J."/>
            <person name="Riley R."/>
            <person name="Labutti K."/>
            <person name="Andreopoulos B."/>
            <person name="Lipzen A."/>
            <person name="Chen C."/>
            <person name="Yanf M."/>
            <person name="Daum C."/>
            <person name="Ng V."/>
            <person name="Clum A."/>
            <person name="Steindorff A."/>
            <person name="Ohm R."/>
            <person name="Martin F."/>
            <person name="Silar P."/>
            <person name="Natvig D."/>
            <person name="Lalanne C."/>
            <person name="Gautier V."/>
            <person name="Ament-Velasquez S.L."/>
            <person name="Kruys A."/>
            <person name="Hutchinson M.I."/>
            <person name="Powell A.J."/>
            <person name="Barry K."/>
            <person name="Miller A.N."/>
            <person name="Grigoriev I.V."/>
            <person name="Debuchy R."/>
            <person name="Gladieux P."/>
            <person name="Thoren M.H."/>
            <person name="Johannesson H."/>
        </authorList>
    </citation>
    <scope>NUCLEOTIDE SEQUENCE</scope>
    <source>
        <strain evidence="7">SMH2532-1</strain>
    </source>
</reference>
<keyword evidence="3 5" id="KW-0863">Zinc-finger</keyword>
<dbReference type="PANTHER" id="PTHR24409">
    <property type="entry name" value="ZINC FINGER PROTEIN 142"/>
    <property type="match status" value="1"/>
</dbReference>
<proteinExistence type="predicted"/>
<dbReference type="InterPro" id="IPR036236">
    <property type="entry name" value="Znf_C2H2_sf"/>
</dbReference>
<feature type="domain" description="C2H2-type" evidence="6">
    <location>
        <begin position="83"/>
        <end position="107"/>
    </location>
</feature>
<dbReference type="AlphaFoldDB" id="A0AA39Y9W1"/>
<dbReference type="GO" id="GO:0000977">
    <property type="term" value="F:RNA polymerase II transcription regulatory region sequence-specific DNA binding"/>
    <property type="evidence" value="ECO:0007669"/>
    <property type="project" value="TreeGrafter"/>
</dbReference>
<dbReference type="Pfam" id="PF13912">
    <property type="entry name" value="zf-C2H2_6"/>
    <property type="match status" value="1"/>
</dbReference>
<evidence type="ECO:0000256" key="1">
    <source>
        <dbReference type="ARBA" id="ARBA00022723"/>
    </source>
</evidence>
<keyword evidence="4" id="KW-0862">Zinc</keyword>
<dbReference type="PROSITE" id="PS00028">
    <property type="entry name" value="ZINC_FINGER_C2H2_1"/>
    <property type="match status" value="3"/>
</dbReference>
<dbReference type="EMBL" id="JAULSV010000003">
    <property type="protein sequence ID" value="KAK0648718.1"/>
    <property type="molecule type" value="Genomic_DNA"/>
</dbReference>
<dbReference type="InterPro" id="IPR013087">
    <property type="entry name" value="Znf_C2H2_type"/>
</dbReference>